<feature type="transmembrane region" description="Helical" evidence="6">
    <location>
        <begin position="112"/>
        <end position="140"/>
    </location>
</feature>
<evidence type="ECO:0000256" key="5">
    <source>
        <dbReference type="SAM" id="MobiDB-lite"/>
    </source>
</evidence>
<dbReference type="InterPro" id="IPR053891">
    <property type="entry name" value="Shisa_N"/>
</dbReference>
<evidence type="ECO:0000259" key="7">
    <source>
        <dbReference type="Pfam" id="PF13908"/>
    </source>
</evidence>
<dbReference type="Proteomes" id="UP000694388">
    <property type="component" value="Unplaced"/>
</dbReference>
<dbReference type="Ensembl" id="ENSEBUT00000021704.1">
    <property type="protein sequence ID" value="ENSEBUP00000021128.1"/>
    <property type="gene ID" value="ENSEBUG00000013061.1"/>
</dbReference>
<dbReference type="GO" id="GO:0016020">
    <property type="term" value="C:membrane"/>
    <property type="evidence" value="ECO:0007669"/>
    <property type="project" value="UniProtKB-SubCell"/>
</dbReference>
<evidence type="ECO:0000256" key="1">
    <source>
        <dbReference type="ARBA" id="ARBA00004370"/>
    </source>
</evidence>
<feature type="region of interest" description="Disordered" evidence="5">
    <location>
        <begin position="1"/>
        <end position="37"/>
    </location>
</feature>
<sequence>MQGEGGEGGEGGEAGKCARERGDVRPALRKSNSTSVEQGQRAALEAIANTMAEHLCEKYHDTEGNLQPAFACLPDEQDNVLFCCGFSDKKYCCLEADQYFPYPHGYMLSLSVGALVGLGVAALVLLAFLISVCVLCYLFLCTKPPARLDSGLRLQPLGKVAVKASNEGGIILPTTLPEVPSVTLQHPLTPPLTCETPLSSEEVGETGKSSTLPGLVSARV</sequence>
<name>A0A8C4QXJ5_EPTBU</name>
<dbReference type="Pfam" id="PF13908">
    <property type="entry name" value="Shisa_N"/>
    <property type="match status" value="1"/>
</dbReference>
<feature type="compositionally biased region" description="Gly residues" evidence="5">
    <location>
        <begin position="1"/>
        <end position="14"/>
    </location>
</feature>
<comment type="subcellular location">
    <subcellularLocation>
        <location evidence="1">Membrane</location>
    </subcellularLocation>
</comment>
<protein>
    <submittedName>
        <fullName evidence="8">Shisa like 2B</fullName>
    </submittedName>
</protein>
<dbReference type="PANTHER" id="PTHR31395:SF3">
    <property type="entry name" value="PROTEIN SHISA-LIKE-2A"/>
    <property type="match status" value="1"/>
</dbReference>
<organism evidence="8 9">
    <name type="scientific">Eptatretus burgeri</name>
    <name type="common">Inshore hagfish</name>
    <dbReference type="NCBI Taxonomy" id="7764"/>
    <lineage>
        <taxon>Eukaryota</taxon>
        <taxon>Metazoa</taxon>
        <taxon>Chordata</taxon>
        <taxon>Craniata</taxon>
        <taxon>Vertebrata</taxon>
        <taxon>Cyclostomata</taxon>
        <taxon>Myxini</taxon>
        <taxon>Myxiniformes</taxon>
        <taxon>Myxinidae</taxon>
        <taxon>Eptatretinae</taxon>
        <taxon>Eptatretus</taxon>
    </lineage>
</organism>
<dbReference type="PANTHER" id="PTHR31395">
    <property type="entry name" value="SHISA"/>
    <property type="match status" value="1"/>
</dbReference>
<keyword evidence="9" id="KW-1185">Reference proteome</keyword>
<evidence type="ECO:0000256" key="3">
    <source>
        <dbReference type="ARBA" id="ARBA00022989"/>
    </source>
</evidence>
<dbReference type="InterPro" id="IPR026910">
    <property type="entry name" value="Shisa"/>
</dbReference>
<accession>A0A8C4QXJ5</accession>
<evidence type="ECO:0000313" key="8">
    <source>
        <dbReference type="Ensembl" id="ENSEBUP00000021128.1"/>
    </source>
</evidence>
<evidence type="ECO:0000256" key="4">
    <source>
        <dbReference type="ARBA" id="ARBA00023136"/>
    </source>
</evidence>
<keyword evidence="2 6" id="KW-0812">Transmembrane</keyword>
<feature type="compositionally biased region" description="Basic and acidic residues" evidence="5">
    <location>
        <begin position="16"/>
        <end position="26"/>
    </location>
</feature>
<evidence type="ECO:0000313" key="9">
    <source>
        <dbReference type="Proteomes" id="UP000694388"/>
    </source>
</evidence>
<keyword evidence="3 6" id="KW-1133">Transmembrane helix</keyword>
<dbReference type="AlphaFoldDB" id="A0A8C4QXJ5"/>
<feature type="region of interest" description="Disordered" evidence="5">
    <location>
        <begin position="195"/>
        <end position="220"/>
    </location>
</feature>
<evidence type="ECO:0000256" key="2">
    <source>
        <dbReference type="ARBA" id="ARBA00022692"/>
    </source>
</evidence>
<evidence type="ECO:0000256" key="6">
    <source>
        <dbReference type="SAM" id="Phobius"/>
    </source>
</evidence>
<reference evidence="8" key="2">
    <citation type="submission" date="2025-09" db="UniProtKB">
        <authorList>
            <consortium name="Ensembl"/>
        </authorList>
    </citation>
    <scope>IDENTIFICATION</scope>
</reference>
<proteinExistence type="predicted"/>
<keyword evidence="4 6" id="KW-0472">Membrane</keyword>
<reference evidence="8" key="1">
    <citation type="submission" date="2025-08" db="UniProtKB">
        <authorList>
            <consortium name="Ensembl"/>
        </authorList>
    </citation>
    <scope>IDENTIFICATION</scope>
</reference>
<feature type="domain" description="Shisa N-terminal" evidence="7">
    <location>
        <begin position="55"/>
        <end position="97"/>
    </location>
</feature>
<dbReference type="GeneTree" id="ENSGT00940000161622"/>